<keyword evidence="1 8" id="KW-0963">Cytoplasm</keyword>
<comment type="similarity">
    <text evidence="8">Belongs to the dethiobiotin synthetase family.</text>
</comment>
<protein>
    <recommendedName>
        <fullName evidence="8">ATP-dependent dethiobiotin synthetase BioD</fullName>
        <ecNumber evidence="8">6.3.3.3</ecNumber>
    </recommendedName>
    <alternativeName>
        <fullName evidence="8">DTB synthetase</fullName>
        <shortName evidence="8">DTBS</shortName>
    </alternativeName>
    <alternativeName>
        <fullName evidence="8">Dethiobiotin synthase</fullName>
    </alternativeName>
</protein>
<dbReference type="GO" id="GO:0009102">
    <property type="term" value="P:biotin biosynthetic process"/>
    <property type="evidence" value="ECO:0007669"/>
    <property type="project" value="UniProtKB-UniRule"/>
</dbReference>
<evidence type="ECO:0000256" key="7">
    <source>
        <dbReference type="ARBA" id="ARBA00022842"/>
    </source>
</evidence>
<dbReference type="GO" id="GO:0005524">
    <property type="term" value="F:ATP binding"/>
    <property type="evidence" value="ECO:0007669"/>
    <property type="project" value="UniProtKB-UniRule"/>
</dbReference>
<dbReference type="NCBIfam" id="TIGR00347">
    <property type="entry name" value="bioD"/>
    <property type="match status" value="1"/>
</dbReference>
<dbReference type="CDD" id="cd03109">
    <property type="entry name" value="DTBS"/>
    <property type="match status" value="1"/>
</dbReference>
<sequence length="234" mass="24908">MIYFVTGTDTDVGKTLVSTALLKASQGLTLGLKPIAAGCEPTPQGLRNADALSLQGASRMSLAYEQLNPIALAPPIAPHIAATQAGEVLSVARLEDWLTPMLPQLAQCDLCLVEGAGGWRLPLNEQETLPDWVKLHDWPVILVVGMKLGCLNHALLTLEAIQADGLTLAGWVANRVDPDMAYYQENLETLRQRMPAPLLAEIPHLTKTATLAPAVATLRPAAQSLSGKGKGRQG</sequence>
<dbReference type="Gene3D" id="3.40.50.300">
    <property type="entry name" value="P-loop containing nucleotide triphosphate hydrolases"/>
    <property type="match status" value="1"/>
</dbReference>
<keyword evidence="7 8" id="KW-0460">Magnesium</keyword>
<dbReference type="PANTHER" id="PTHR43210">
    <property type="entry name" value="DETHIOBIOTIN SYNTHETASE"/>
    <property type="match status" value="1"/>
</dbReference>
<gene>
    <name evidence="8" type="primary">bioD</name>
    <name evidence="9" type="ORF">SAMN02745129_4467</name>
</gene>
<dbReference type="FunFam" id="3.40.50.300:FF:000292">
    <property type="entry name" value="ATP-dependent dethiobiotin synthetase BioD"/>
    <property type="match status" value="1"/>
</dbReference>
<feature type="binding site" evidence="8">
    <location>
        <begin position="11"/>
        <end position="16"/>
    </location>
    <ligand>
        <name>ATP</name>
        <dbReference type="ChEBI" id="CHEBI:30616"/>
    </ligand>
</feature>
<feature type="binding site" evidence="8">
    <location>
        <position position="50"/>
    </location>
    <ligand>
        <name>Mg(2+)</name>
        <dbReference type="ChEBI" id="CHEBI:18420"/>
    </ligand>
</feature>
<feature type="binding site" evidence="8">
    <location>
        <begin position="174"/>
        <end position="175"/>
    </location>
    <ligand>
        <name>ATP</name>
        <dbReference type="ChEBI" id="CHEBI:30616"/>
    </ligand>
</feature>
<feature type="binding site" evidence="8">
    <location>
        <begin position="114"/>
        <end position="117"/>
    </location>
    <ligand>
        <name>ATP</name>
        <dbReference type="ChEBI" id="CHEBI:30616"/>
    </ligand>
</feature>
<dbReference type="GO" id="GO:0004141">
    <property type="term" value="F:dethiobiotin synthase activity"/>
    <property type="evidence" value="ECO:0007669"/>
    <property type="project" value="UniProtKB-UniRule"/>
</dbReference>
<dbReference type="UniPathway" id="UPA00078">
    <property type="reaction ID" value="UER00161"/>
</dbReference>
<dbReference type="PIRSF" id="PIRSF006755">
    <property type="entry name" value="DTB_synth"/>
    <property type="match status" value="1"/>
</dbReference>
<dbReference type="AlphaFoldDB" id="A0A1M5YUY7"/>
<feature type="binding site" evidence="8">
    <location>
        <position position="50"/>
    </location>
    <ligand>
        <name>ATP</name>
        <dbReference type="ChEBI" id="CHEBI:30616"/>
    </ligand>
</feature>
<evidence type="ECO:0000313" key="10">
    <source>
        <dbReference type="Proteomes" id="UP000184268"/>
    </source>
</evidence>
<comment type="function">
    <text evidence="8">Catalyzes a mechanistically unusual reaction, the ATP-dependent insertion of CO2 between the N7 and N8 nitrogen atoms of 7,8-diaminopelargonic acid (DAPA, also called 7,8-diammoniononanoate) to form a ureido ring.</text>
</comment>
<evidence type="ECO:0000256" key="1">
    <source>
        <dbReference type="ARBA" id="ARBA00022490"/>
    </source>
</evidence>
<dbReference type="OrthoDB" id="9802097at2"/>
<dbReference type="InterPro" id="IPR027417">
    <property type="entry name" value="P-loop_NTPase"/>
</dbReference>
<keyword evidence="2 8" id="KW-0436">Ligase</keyword>
<comment type="pathway">
    <text evidence="8">Cofactor biosynthesis; biotin biosynthesis; biotin from 7,8-diaminononanoate: step 1/2.</text>
</comment>
<evidence type="ECO:0000256" key="4">
    <source>
        <dbReference type="ARBA" id="ARBA00022741"/>
    </source>
</evidence>
<name>A0A1M5YUY7_9GAMM</name>
<proteinExistence type="inferred from homology"/>
<dbReference type="EC" id="6.3.3.3" evidence="8"/>
<keyword evidence="4 8" id="KW-0547">Nucleotide-binding</keyword>
<comment type="cofactor">
    <cofactor evidence="8">
        <name>Mg(2+)</name>
        <dbReference type="ChEBI" id="CHEBI:18420"/>
    </cofactor>
</comment>
<comment type="caution">
    <text evidence="8">Lacks conserved residue(s) required for the propagation of feature annotation.</text>
</comment>
<dbReference type="GO" id="GO:0000287">
    <property type="term" value="F:magnesium ion binding"/>
    <property type="evidence" value="ECO:0007669"/>
    <property type="project" value="UniProtKB-UniRule"/>
</dbReference>
<feature type="binding site" evidence="8">
    <location>
        <begin position="203"/>
        <end position="205"/>
    </location>
    <ligand>
        <name>ATP</name>
        <dbReference type="ChEBI" id="CHEBI:30616"/>
    </ligand>
</feature>
<dbReference type="HAMAP" id="MF_00336">
    <property type="entry name" value="BioD"/>
    <property type="match status" value="1"/>
</dbReference>
<evidence type="ECO:0000256" key="2">
    <source>
        <dbReference type="ARBA" id="ARBA00022598"/>
    </source>
</evidence>
<reference evidence="9 10" key="1">
    <citation type="submission" date="2016-11" db="EMBL/GenBank/DDBJ databases">
        <authorList>
            <person name="Jaros S."/>
            <person name="Januszkiewicz K."/>
            <person name="Wedrychowicz H."/>
        </authorList>
    </citation>
    <scope>NUCLEOTIDE SEQUENCE [LARGE SCALE GENOMIC DNA]</scope>
    <source>
        <strain evidence="9 10">DSM 16917</strain>
    </source>
</reference>
<dbReference type="Pfam" id="PF13500">
    <property type="entry name" value="AAA_26"/>
    <property type="match status" value="1"/>
</dbReference>
<evidence type="ECO:0000313" key="9">
    <source>
        <dbReference type="EMBL" id="SHI15660.1"/>
    </source>
</evidence>
<comment type="subcellular location">
    <subcellularLocation>
        <location evidence="8">Cytoplasm</location>
    </subcellularLocation>
</comment>
<evidence type="ECO:0000256" key="6">
    <source>
        <dbReference type="ARBA" id="ARBA00022840"/>
    </source>
</evidence>
<dbReference type="GO" id="GO:0042803">
    <property type="term" value="F:protein homodimerization activity"/>
    <property type="evidence" value="ECO:0007669"/>
    <property type="project" value="UniProtKB-ARBA"/>
</dbReference>
<keyword evidence="5 8" id="KW-0093">Biotin biosynthesis</keyword>
<dbReference type="EMBL" id="FQXG01000008">
    <property type="protein sequence ID" value="SHI15660.1"/>
    <property type="molecule type" value="Genomic_DNA"/>
</dbReference>
<dbReference type="PANTHER" id="PTHR43210:SF5">
    <property type="entry name" value="DETHIOBIOTIN SYNTHETASE"/>
    <property type="match status" value="1"/>
</dbReference>
<dbReference type="STRING" id="299255.SAMN02745129_4467"/>
<dbReference type="Proteomes" id="UP000184268">
    <property type="component" value="Unassembled WGS sequence"/>
</dbReference>
<keyword evidence="6 8" id="KW-0067">ATP-binding</keyword>
<evidence type="ECO:0000256" key="8">
    <source>
        <dbReference type="HAMAP-Rule" id="MF_00336"/>
    </source>
</evidence>
<dbReference type="RefSeq" id="WP_067664707.1">
    <property type="nucleotide sequence ID" value="NZ_FQXG01000008.1"/>
</dbReference>
<comment type="catalytic activity">
    <reaction evidence="8">
        <text>(7R,8S)-7,8-diammoniononanoate + CO2 + ATP = (4R,5S)-dethiobiotin + ADP + phosphate + 3 H(+)</text>
        <dbReference type="Rhea" id="RHEA:15805"/>
        <dbReference type="ChEBI" id="CHEBI:15378"/>
        <dbReference type="ChEBI" id="CHEBI:16526"/>
        <dbReference type="ChEBI" id="CHEBI:30616"/>
        <dbReference type="ChEBI" id="CHEBI:43474"/>
        <dbReference type="ChEBI" id="CHEBI:149469"/>
        <dbReference type="ChEBI" id="CHEBI:149473"/>
        <dbReference type="ChEBI" id="CHEBI:456216"/>
        <dbReference type="EC" id="6.3.3.3"/>
    </reaction>
</comment>
<keyword evidence="3 8" id="KW-0479">Metal-binding</keyword>
<dbReference type="SUPFAM" id="SSF52540">
    <property type="entry name" value="P-loop containing nucleoside triphosphate hydrolases"/>
    <property type="match status" value="1"/>
</dbReference>
<evidence type="ECO:0000256" key="5">
    <source>
        <dbReference type="ARBA" id="ARBA00022756"/>
    </source>
</evidence>
<dbReference type="GO" id="GO:0005829">
    <property type="term" value="C:cytosol"/>
    <property type="evidence" value="ECO:0007669"/>
    <property type="project" value="TreeGrafter"/>
</dbReference>
<feature type="binding site" evidence="8">
    <location>
        <position position="114"/>
    </location>
    <ligand>
        <name>Mg(2+)</name>
        <dbReference type="ChEBI" id="CHEBI:18420"/>
    </ligand>
</feature>
<keyword evidence="10" id="KW-1185">Reference proteome</keyword>
<comment type="subunit">
    <text evidence="8">Homodimer.</text>
</comment>
<organism evidence="9 10">
    <name type="scientific">Ferrimonas marina</name>
    <dbReference type="NCBI Taxonomy" id="299255"/>
    <lineage>
        <taxon>Bacteria</taxon>
        <taxon>Pseudomonadati</taxon>
        <taxon>Pseudomonadota</taxon>
        <taxon>Gammaproteobacteria</taxon>
        <taxon>Alteromonadales</taxon>
        <taxon>Ferrimonadaceae</taxon>
        <taxon>Ferrimonas</taxon>
    </lineage>
</organism>
<feature type="binding site" evidence="8">
    <location>
        <position position="15"/>
    </location>
    <ligand>
        <name>Mg(2+)</name>
        <dbReference type="ChEBI" id="CHEBI:18420"/>
    </ligand>
</feature>
<accession>A0A1M5YUY7</accession>
<feature type="active site" evidence="8">
    <location>
        <position position="33"/>
    </location>
</feature>
<dbReference type="InterPro" id="IPR004472">
    <property type="entry name" value="DTB_synth_BioD"/>
</dbReference>
<evidence type="ECO:0000256" key="3">
    <source>
        <dbReference type="ARBA" id="ARBA00022723"/>
    </source>
</evidence>